<reference evidence="9 10" key="1">
    <citation type="journal article" date="2022" name="Nat. Plants">
        <title>Genomes of leafy and leafless Platanthera orchids illuminate the evolution of mycoheterotrophy.</title>
        <authorList>
            <person name="Li M.H."/>
            <person name="Liu K.W."/>
            <person name="Li Z."/>
            <person name="Lu H.C."/>
            <person name="Ye Q.L."/>
            <person name="Zhang D."/>
            <person name="Wang J.Y."/>
            <person name="Li Y.F."/>
            <person name="Zhong Z.M."/>
            <person name="Liu X."/>
            <person name="Yu X."/>
            <person name="Liu D.K."/>
            <person name="Tu X.D."/>
            <person name="Liu B."/>
            <person name="Hao Y."/>
            <person name="Liao X.Y."/>
            <person name="Jiang Y.T."/>
            <person name="Sun W.H."/>
            <person name="Chen J."/>
            <person name="Chen Y.Q."/>
            <person name="Ai Y."/>
            <person name="Zhai J.W."/>
            <person name="Wu S.S."/>
            <person name="Zhou Z."/>
            <person name="Hsiao Y.Y."/>
            <person name="Wu W.L."/>
            <person name="Chen Y.Y."/>
            <person name="Lin Y.F."/>
            <person name="Hsu J.L."/>
            <person name="Li C.Y."/>
            <person name="Wang Z.W."/>
            <person name="Zhao X."/>
            <person name="Zhong W.Y."/>
            <person name="Ma X.K."/>
            <person name="Ma L."/>
            <person name="Huang J."/>
            <person name="Chen G.Z."/>
            <person name="Huang M.Z."/>
            <person name="Huang L."/>
            <person name="Peng D.H."/>
            <person name="Luo Y.B."/>
            <person name="Zou S.Q."/>
            <person name="Chen S.P."/>
            <person name="Lan S."/>
            <person name="Tsai W.C."/>
            <person name="Van de Peer Y."/>
            <person name="Liu Z.J."/>
        </authorList>
    </citation>
    <scope>NUCLEOTIDE SEQUENCE [LARGE SCALE GENOMIC DNA]</scope>
    <source>
        <strain evidence="9">Lor288</strain>
    </source>
</reference>
<proteinExistence type="inferred from homology"/>
<keyword evidence="7" id="KW-0175">Coiled coil</keyword>
<keyword evidence="8" id="KW-0472">Membrane</keyword>
<evidence type="ECO:0000313" key="10">
    <source>
        <dbReference type="Proteomes" id="UP001412067"/>
    </source>
</evidence>
<comment type="caution">
    <text evidence="9">The sequence shown here is derived from an EMBL/GenBank/DDBJ whole genome shotgun (WGS) entry which is preliminary data.</text>
</comment>
<accession>A0ABR2MGN8</accession>
<comment type="subcellular location">
    <subcellularLocation>
        <location evidence="1">Membrane</location>
        <topology evidence="1">Single-pass type IV membrane protein</topology>
    </subcellularLocation>
</comment>
<keyword evidence="5" id="KW-0653">Protein transport</keyword>
<comment type="similarity">
    <text evidence="2">Belongs to the syntaxin family.</text>
</comment>
<dbReference type="EMBL" id="JBBWWR010000008">
    <property type="protein sequence ID" value="KAK8962859.1"/>
    <property type="molecule type" value="Genomic_DNA"/>
</dbReference>
<keyword evidence="6" id="KW-1133">Transmembrane helix</keyword>
<dbReference type="Proteomes" id="UP001412067">
    <property type="component" value="Unassembled WGS sequence"/>
</dbReference>
<protein>
    <submittedName>
        <fullName evidence="9">Syntaxin-81</fullName>
    </submittedName>
</protein>
<keyword evidence="3" id="KW-0813">Transport</keyword>
<name>A0ABR2MGN8_9ASPA</name>
<evidence type="ECO:0000256" key="1">
    <source>
        <dbReference type="ARBA" id="ARBA00004211"/>
    </source>
</evidence>
<gene>
    <name evidence="9" type="primary">SYP81</name>
    <name evidence="9" type="ORF">KSP40_PGU002130</name>
</gene>
<evidence type="ECO:0000313" key="9">
    <source>
        <dbReference type="EMBL" id="KAK8962859.1"/>
    </source>
</evidence>
<keyword evidence="4" id="KW-0812">Transmembrane</keyword>
<organism evidence="9 10">
    <name type="scientific">Platanthera guangdongensis</name>
    <dbReference type="NCBI Taxonomy" id="2320717"/>
    <lineage>
        <taxon>Eukaryota</taxon>
        <taxon>Viridiplantae</taxon>
        <taxon>Streptophyta</taxon>
        <taxon>Embryophyta</taxon>
        <taxon>Tracheophyta</taxon>
        <taxon>Spermatophyta</taxon>
        <taxon>Magnoliopsida</taxon>
        <taxon>Liliopsida</taxon>
        <taxon>Asparagales</taxon>
        <taxon>Orchidaceae</taxon>
        <taxon>Orchidoideae</taxon>
        <taxon>Orchideae</taxon>
        <taxon>Orchidinae</taxon>
        <taxon>Platanthera</taxon>
    </lineage>
</organism>
<dbReference type="PANTHER" id="PTHR15959:SF0">
    <property type="entry name" value="SYNTAXIN-18"/>
    <property type="match status" value="1"/>
</dbReference>
<evidence type="ECO:0000256" key="2">
    <source>
        <dbReference type="ARBA" id="ARBA00009063"/>
    </source>
</evidence>
<evidence type="ECO:0000256" key="7">
    <source>
        <dbReference type="ARBA" id="ARBA00023054"/>
    </source>
</evidence>
<keyword evidence="10" id="KW-1185">Reference proteome</keyword>
<evidence type="ECO:0000256" key="6">
    <source>
        <dbReference type="ARBA" id="ARBA00022989"/>
    </source>
</evidence>
<evidence type="ECO:0000256" key="8">
    <source>
        <dbReference type="ARBA" id="ARBA00023136"/>
    </source>
</evidence>
<evidence type="ECO:0000256" key="4">
    <source>
        <dbReference type="ARBA" id="ARBA00022692"/>
    </source>
</evidence>
<evidence type="ECO:0000256" key="3">
    <source>
        <dbReference type="ARBA" id="ARBA00022448"/>
    </source>
</evidence>
<evidence type="ECO:0000256" key="5">
    <source>
        <dbReference type="ARBA" id="ARBA00022927"/>
    </source>
</evidence>
<sequence>MTSFAMRKHTERFPFTKVSLSMLESINELEHFNLKRRDDYLDLHHTVEHERDNIDHEVNVFVKACKEHIDILKNRTYDEEKNENAIIWLHVLSDGFYVDEIAHMHCVVLILSERIHLVTAKFDQLRSVRFHNTVNRVMPRRNRSTKSSQMAKSDCSAKTAGLLPFQVGRFQRALGNRSQTGFLRLFPAGTERRWVVKLVLSARPSSS</sequence>
<dbReference type="PANTHER" id="PTHR15959">
    <property type="entry name" value="SYNTAXIN-18"/>
    <property type="match status" value="1"/>
</dbReference>